<dbReference type="EMBL" id="JALJZS010000003">
    <property type="protein sequence ID" value="MCP2000967.1"/>
    <property type="molecule type" value="Genomic_DNA"/>
</dbReference>
<evidence type="ECO:0000313" key="2">
    <source>
        <dbReference type="Proteomes" id="UP001205486"/>
    </source>
</evidence>
<comment type="caution">
    <text evidence="1">The sequence shown here is derived from an EMBL/GenBank/DDBJ whole genome shotgun (WGS) entry which is preliminary data.</text>
</comment>
<name>A0ACC6AP53_NITWI</name>
<organism evidence="1 2">
    <name type="scientific">Nitrobacter winogradskyi</name>
    <name type="common">Nitrobacter agilis</name>
    <dbReference type="NCBI Taxonomy" id="913"/>
    <lineage>
        <taxon>Bacteria</taxon>
        <taxon>Pseudomonadati</taxon>
        <taxon>Pseudomonadota</taxon>
        <taxon>Alphaproteobacteria</taxon>
        <taxon>Hyphomicrobiales</taxon>
        <taxon>Nitrobacteraceae</taxon>
        <taxon>Nitrobacter</taxon>
    </lineage>
</organism>
<sequence length="200" mass="22382">MATAVDRAGPRWRIFQSIYRRPLQAIGGRQISQATSIPRFANSSIVSSRRRRQIPPRAGLADATRYALSRWDALCCFLNDGRIELDTNTVERVIRLLGRKNHLFAGSDGGAQRWATVCSLITTAKLNDIEPFTYLKDILERMSAGHPISRLDQLLPWTGARQLSSTTITCQKWTLTANVSVHLSHSCSIVSDRNLFLSSI</sequence>
<protein>
    <submittedName>
        <fullName evidence="1">Uncharacterized protein</fullName>
    </submittedName>
</protein>
<gene>
    <name evidence="1" type="ORF">J2S34_003450</name>
</gene>
<keyword evidence="2" id="KW-1185">Reference proteome</keyword>
<accession>A0ACC6AP53</accession>
<dbReference type="Proteomes" id="UP001205486">
    <property type="component" value="Unassembled WGS sequence"/>
</dbReference>
<proteinExistence type="predicted"/>
<evidence type="ECO:0000313" key="1">
    <source>
        <dbReference type="EMBL" id="MCP2000967.1"/>
    </source>
</evidence>
<reference evidence="1" key="1">
    <citation type="submission" date="2022-03" db="EMBL/GenBank/DDBJ databases">
        <title>Interactions between chemoautotrophic and heterotrophic bacteria.</title>
        <authorList>
            <person name="Santoro A."/>
        </authorList>
    </citation>
    <scope>NUCLEOTIDE SEQUENCE</scope>
    <source>
        <strain evidence="1">Nb-106</strain>
    </source>
</reference>